<dbReference type="AlphaFoldDB" id="A0A4U0QDF8"/>
<evidence type="ECO:0000313" key="2">
    <source>
        <dbReference type="Proteomes" id="UP000310016"/>
    </source>
</evidence>
<dbReference type="RefSeq" id="WP_136771694.1">
    <property type="nucleotide sequence ID" value="NZ_CP156074.1"/>
</dbReference>
<proteinExistence type="predicted"/>
<reference evidence="1 2" key="1">
    <citation type="submission" date="2019-04" db="EMBL/GenBank/DDBJ databases">
        <title>Chitiniphilus eburnea sp. nov., a novel chitinolytic bacterium isolated from aquaculture sludge.</title>
        <authorList>
            <person name="Sheng M."/>
        </authorList>
    </citation>
    <scope>NUCLEOTIDE SEQUENCE [LARGE SCALE GENOMIC DNA]</scope>
    <source>
        <strain evidence="1 2">HX-2-15</strain>
    </source>
</reference>
<dbReference type="OrthoDB" id="5797326at2"/>
<comment type="caution">
    <text evidence="1">The sequence shown here is derived from an EMBL/GenBank/DDBJ whole genome shotgun (WGS) entry which is preliminary data.</text>
</comment>
<dbReference type="EMBL" id="SUMF01000001">
    <property type="protein sequence ID" value="TJZ79180.1"/>
    <property type="molecule type" value="Genomic_DNA"/>
</dbReference>
<keyword evidence="2" id="KW-1185">Reference proteome</keyword>
<gene>
    <name evidence="1" type="ORF">FAZ21_02525</name>
</gene>
<evidence type="ECO:0000313" key="1">
    <source>
        <dbReference type="EMBL" id="TJZ79180.1"/>
    </source>
</evidence>
<name>A0A4U0QDF8_9NEIS</name>
<organism evidence="1 2">
    <name type="scientific">Chitiniphilus eburneus</name>
    <dbReference type="NCBI Taxonomy" id="2571148"/>
    <lineage>
        <taxon>Bacteria</taxon>
        <taxon>Pseudomonadati</taxon>
        <taxon>Pseudomonadota</taxon>
        <taxon>Betaproteobacteria</taxon>
        <taxon>Neisseriales</taxon>
        <taxon>Chitinibacteraceae</taxon>
        <taxon>Chitiniphilus</taxon>
    </lineage>
</organism>
<protein>
    <submittedName>
        <fullName evidence="1">YtxH domain-containing protein</fullName>
    </submittedName>
</protein>
<accession>A0A4U0QDF8</accession>
<dbReference type="Proteomes" id="UP000310016">
    <property type="component" value="Unassembled WGS sequence"/>
</dbReference>
<sequence>MGKKKELKKLQKAYRKAMEDNLAQRGWQGAAERDDVGGAGGYGNTPLDAGLLRGLGLPSGFGSPQTQQFIIGALIGAAATYVLSDEALRGKLIKLAMNLYGGVAGGFEEFKEQMADLKAEMEAGRGDQA</sequence>